<dbReference type="InterPro" id="IPR018163">
    <property type="entry name" value="Thr/Ala-tRNA-synth_IIc_edit"/>
</dbReference>
<dbReference type="GO" id="GO:0006419">
    <property type="term" value="P:alanyl-tRNA aminoacylation"/>
    <property type="evidence" value="ECO:0007669"/>
    <property type="project" value="InterPro"/>
</dbReference>
<evidence type="ECO:0000256" key="13">
    <source>
        <dbReference type="ARBA" id="ARBA00032577"/>
    </source>
</evidence>
<dbReference type="Proteomes" id="UP000461948">
    <property type="component" value="Unassembled WGS sequence"/>
</dbReference>
<evidence type="ECO:0000256" key="4">
    <source>
        <dbReference type="ARBA" id="ARBA00022555"/>
    </source>
</evidence>
<dbReference type="EMBL" id="WKLC01000540">
    <property type="protein sequence ID" value="MSE16015.1"/>
    <property type="molecule type" value="Genomic_DNA"/>
</dbReference>
<keyword evidence="8" id="KW-0862">Zinc</keyword>
<dbReference type="GO" id="GO:0004813">
    <property type="term" value="F:alanine-tRNA ligase activity"/>
    <property type="evidence" value="ECO:0007669"/>
    <property type="project" value="UniProtKB-EC"/>
</dbReference>
<comment type="similarity">
    <text evidence="1">Belongs to the class-II aminoacyl-tRNA synthetase family.</text>
</comment>
<keyword evidence="5 16" id="KW-0436">Ligase</keyword>
<keyword evidence="14" id="KW-0175">Coiled coil</keyword>
<evidence type="ECO:0000256" key="8">
    <source>
        <dbReference type="ARBA" id="ARBA00022833"/>
    </source>
</evidence>
<dbReference type="GO" id="GO:0002161">
    <property type="term" value="F:aminoacyl-tRNA deacylase activity"/>
    <property type="evidence" value="ECO:0007669"/>
    <property type="project" value="TreeGrafter"/>
</dbReference>
<keyword evidence="12" id="KW-0030">Aminoacyl-tRNA synthetase</keyword>
<feature type="coiled-coil region" evidence="14">
    <location>
        <begin position="87"/>
        <end position="121"/>
    </location>
</feature>
<evidence type="ECO:0000256" key="1">
    <source>
        <dbReference type="ARBA" id="ARBA00008226"/>
    </source>
</evidence>
<dbReference type="FunFam" id="3.10.310.40:FF:000001">
    <property type="entry name" value="Alanine--tRNA ligase"/>
    <property type="match status" value="1"/>
</dbReference>
<gene>
    <name evidence="16" type="ORF">GKC49_13090</name>
</gene>
<dbReference type="EC" id="6.1.1.7" evidence="2"/>
<evidence type="ECO:0000313" key="16">
    <source>
        <dbReference type="EMBL" id="MSE16015.1"/>
    </source>
</evidence>
<evidence type="ECO:0000256" key="3">
    <source>
        <dbReference type="ARBA" id="ARBA00017959"/>
    </source>
</evidence>
<keyword evidence="11" id="KW-0648">Protein biosynthesis</keyword>
<evidence type="ECO:0000256" key="14">
    <source>
        <dbReference type="SAM" id="Coils"/>
    </source>
</evidence>
<dbReference type="GO" id="GO:0046872">
    <property type="term" value="F:metal ion binding"/>
    <property type="evidence" value="ECO:0007669"/>
    <property type="project" value="UniProtKB-KW"/>
</dbReference>
<dbReference type="GO" id="GO:0005829">
    <property type="term" value="C:cytosol"/>
    <property type="evidence" value="ECO:0007669"/>
    <property type="project" value="TreeGrafter"/>
</dbReference>
<keyword evidence="10" id="KW-0694">RNA-binding</keyword>
<dbReference type="InterPro" id="IPR003156">
    <property type="entry name" value="DHHA1_dom"/>
</dbReference>
<evidence type="ECO:0000256" key="11">
    <source>
        <dbReference type="ARBA" id="ARBA00022917"/>
    </source>
</evidence>
<evidence type="ECO:0000256" key="6">
    <source>
        <dbReference type="ARBA" id="ARBA00022723"/>
    </source>
</evidence>
<keyword evidence="4" id="KW-0820">tRNA-binding</keyword>
<reference evidence="16 17" key="1">
    <citation type="submission" date="2019-11" db="EMBL/GenBank/DDBJ databases">
        <title>Draft Genome Sequence of Plant Growth-Promoting Rhizosphere-Associated Bacteria.</title>
        <authorList>
            <person name="Vasilyev I.Y."/>
            <person name="Radchenko V."/>
            <person name="Ilnitskaya E.V."/>
        </authorList>
    </citation>
    <scope>NUCLEOTIDE SEQUENCE [LARGE SCALE GENOMIC DNA]</scope>
    <source>
        <strain evidence="16 17">VRA_MhP_f</strain>
    </source>
</reference>
<evidence type="ECO:0000256" key="10">
    <source>
        <dbReference type="ARBA" id="ARBA00022884"/>
    </source>
</evidence>
<dbReference type="SUPFAM" id="SSF55186">
    <property type="entry name" value="ThrRS/AlaRS common domain"/>
    <property type="match status" value="1"/>
</dbReference>
<dbReference type="GO" id="GO:0005524">
    <property type="term" value="F:ATP binding"/>
    <property type="evidence" value="ECO:0007669"/>
    <property type="project" value="UniProtKB-KW"/>
</dbReference>
<dbReference type="Pfam" id="PF07973">
    <property type="entry name" value="tRNA_SAD"/>
    <property type="match status" value="1"/>
</dbReference>
<dbReference type="PROSITE" id="PS50860">
    <property type="entry name" value="AA_TRNA_LIGASE_II_ALA"/>
    <property type="match status" value="1"/>
</dbReference>
<dbReference type="Gene3D" id="3.30.980.10">
    <property type="entry name" value="Threonyl-trna Synthetase, Chain A, domain 2"/>
    <property type="match status" value="1"/>
</dbReference>
<dbReference type="Pfam" id="PF02272">
    <property type="entry name" value="DHHA1"/>
    <property type="match status" value="1"/>
</dbReference>
<dbReference type="PANTHER" id="PTHR11777">
    <property type="entry name" value="ALANYL-TRNA SYNTHETASE"/>
    <property type="match status" value="1"/>
</dbReference>
<name>A0A7X2MMS3_ENTAG</name>
<evidence type="ECO:0000256" key="9">
    <source>
        <dbReference type="ARBA" id="ARBA00022840"/>
    </source>
</evidence>
<dbReference type="Gene3D" id="3.10.310.40">
    <property type="match status" value="1"/>
</dbReference>
<dbReference type="InterPro" id="IPR050058">
    <property type="entry name" value="Ala-tRNA_ligase"/>
</dbReference>
<dbReference type="GO" id="GO:0000049">
    <property type="term" value="F:tRNA binding"/>
    <property type="evidence" value="ECO:0007669"/>
    <property type="project" value="UniProtKB-KW"/>
</dbReference>
<dbReference type="AlphaFoldDB" id="A0A7X2MMS3"/>
<keyword evidence="7" id="KW-0547">Nucleotide-binding</keyword>
<dbReference type="InterPro" id="IPR018165">
    <property type="entry name" value="Ala-tRNA-synth_IIc_core"/>
</dbReference>
<evidence type="ECO:0000256" key="7">
    <source>
        <dbReference type="ARBA" id="ARBA00022741"/>
    </source>
</evidence>
<evidence type="ECO:0000259" key="15">
    <source>
        <dbReference type="PROSITE" id="PS50860"/>
    </source>
</evidence>
<evidence type="ECO:0000313" key="17">
    <source>
        <dbReference type="Proteomes" id="UP000461948"/>
    </source>
</evidence>
<accession>A0A7X2MMS3</accession>
<sequence>KGAMALFGEKYDQRVRVLTMGDFSVELCGGTHAARTGDIGLFRIQAESGTAAGIRRIEAITGEGALAQVNAQSSQLQDLAQLVKANSSNLNEKVRGLVDHVRALEKELQQLRDQQAAQESASLSSNAIDIKGVKLLVSELNNVEPKMLRTMVDDLKNQLGSAIIVLATVTEGKVSLIAGVTKDLTDRVKAGELIAGLAQQVGGKGGGRPDMAQAGGNDAGALKGALAGVEDWVSSRL</sequence>
<keyword evidence="6" id="KW-0479">Metal-binding</keyword>
<dbReference type="GO" id="GO:0045892">
    <property type="term" value="P:negative regulation of DNA-templated transcription"/>
    <property type="evidence" value="ECO:0007669"/>
    <property type="project" value="TreeGrafter"/>
</dbReference>
<evidence type="ECO:0000256" key="5">
    <source>
        <dbReference type="ARBA" id="ARBA00022598"/>
    </source>
</evidence>
<proteinExistence type="inferred from homology"/>
<dbReference type="SMART" id="SM00863">
    <property type="entry name" value="tRNA_SAD"/>
    <property type="match status" value="1"/>
</dbReference>
<feature type="domain" description="Alanyl-transfer RNA synthetases family profile" evidence="15">
    <location>
        <begin position="1"/>
        <end position="71"/>
    </location>
</feature>
<protein>
    <recommendedName>
        <fullName evidence="3">Alanine--tRNA ligase</fullName>
        <ecNumber evidence="2">6.1.1.7</ecNumber>
    </recommendedName>
    <alternativeName>
        <fullName evidence="13">Alanyl-tRNA synthetase</fullName>
    </alternativeName>
</protein>
<dbReference type="Gene3D" id="6.10.250.550">
    <property type="match status" value="1"/>
</dbReference>
<organism evidence="16 17">
    <name type="scientific">Enterobacter agglomerans</name>
    <name type="common">Erwinia herbicola</name>
    <name type="synonym">Pantoea agglomerans</name>
    <dbReference type="NCBI Taxonomy" id="549"/>
    <lineage>
        <taxon>Bacteria</taxon>
        <taxon>Pseudomonadati</taxon>
        <taxon>Pseudomonadota</taxon>
        <taxon>Gammaproteobacteria</taxon>
        <taxon>Enterobacterales</taxon>
        <taxon>Erwiniaceae</taxon>
        <taxon>Pantoea</taxon>
        <taxon>Pantoea agglomerans group</taxon>
    </lineage>
</organism>
<keyword evidence="9" id="KW-0067">ATP-binding</keyword>
<dbReference type="InterPro" id="IPR012947">
    <property type="entry name" value="tRNA_SAD"/>
</dbReference>
<dbReference type="PANTHER" id="PTHR11777:SF9">
    <property type="entry name" value="ALANINE--TRNA LIGASE, CYTOPLASMIC"/>
    <property type="match status" value="1"/>
</dbReference>
<evidence type="ECO:0000256" key="2">
    <source>
        <dbReference type="ARBA" id="ARBA00013168"/>
    </source>
</evidence>
<evidence type="ECO:0000256" key="12">
    <source>
        <dbReference type="ARBA" id="ARBA00023146"/>
    </source>
</evidence>
<feature type="non-terminal residue" evidence="16">
    <location>
        <position position="1"/>
    </location>
</feature>
<comment type="caution">
    <text evidence="16">The sequence shown here is derived from an EMBL/GenBank/DDBJ whole genome shotgun (WGS) entry which is preliminary data.</text>
</comment>